<reference evidence="1" key="1">
    <citation type="journal article" date="2015" name="Nature">
        <title>Complex archaea that bridge the gap between prokaryotes and eukaryotes.</title>
        <authorList>
            <person name="Spang A."/>
            <person name="Saw J.H."/>
            <person name="Jorgensen S.L."/>
            <person name="Zaremba-Niedzwiedzka K."/>
            <person name="Martijn J."/>
            <person name="Lind A.E."/>
            <person name="van Eijk R."/>
            <person name="Schleper C."/>
            <person name="Guy L."/>
            <person name="Ettema T.J."/>
        </authorList>
    </citation>
    <scope>NUCLEOTIDE SEQUENCE</scope>
</reference>
<gene>
    <name evidence="1" type="ORF">LCGC14_1912700</name>
</gene>
<name>A0A0F9GGB7_9ZZZZ</name>
<dbReference type="AlphaFoldDB" id="A0A0F9GGB7"/>
<organism evidence="1">
    <name type="scientific">marine sediment metagenome</name>
    <dbReference type="NCBI Taxonomy" id="412755"/>
    <lineage>
        <taxon>unclassified sequences</taxon>
        <taxon>metagenomes</taxon>
        <taxon>ecological metagenomes</taxon>
    </lineage>
</organism>
<protein>
    <submittedName>
        <fullName evidence="1">Uncharacterized protein</fullName>
    </submittedName>
</protein>
<dbReference type="EMBL" id="LAZR01020230">
    <property type="protein sequence ID" value="KKL89636.1"/>
    <property type="molecule type" value="Genomic_DNA"/>
</dbReference>
<proteinExistence type="predicted"/>
<sequence>MNRHKYDQLEMARIFGEPLDPRKPYPDIVSVVCETDTAEPDEYHYYFDTTLESDTIHTITNSGAVTQVSVLPETPAALTFVDVASPEYYVKITDLASSKERTLSRKVKTIKRALDAYETFAVIETMEAACTTSGNYIDRSASSGASTFNYEHLIVMIDGIIDYGSDYTLVAGTLIDRDIKLWDWTDNKYTSLATALDALGIDIIRSNALVTVDSSATRALEGSKAYLVAKDSTMGKPNLFVRKKIDGIDLLGGVIKQDGGAPQRVIFVSPNPITVTGSARYLAVAITGFEEIVAANTNPYAVYRFERIN</sequence>
<evidence type="ECO:0000313" key="1">
    <source>
        <dbReference type="EMBL" id="KKL89636.1"/>
    </source>
</evidence>
<comment type="caution">
    <text evidence="1">The sequence shown here is derived from an EMBL/GenBank/DDBJ whole genome shotgun (WGS) entry which is preliminary data.</text>
</comment>
<accession>A0A0F9GGB7</accession>